<dbReference type="InterPro" id="IPR050909">
    <property type="entry name" value="Bact_Autotransporter_VF"/>
</dbReference>
<proteinExistence type="predicted"/>
<feature type="compositionally biased region" description="Basic and acidic residues" evidence="2">
    <location>
        <begin position="979"/>
        <end position="1036"/>
    </location>
</feature>
<dbReference type="Pfam" id="PF05860">
    <property type="entry name" value="TPS"/>
    <property type="match status" value="1"/>
</dbReference>
<dbReference type="HOGENOM" id="CLU_285279_0_0_4"/>
<dbReference type="InterPro" id="IPR013425">
    <property type="entry name" value="Autotrns_rpt"/>
</dbReference>
<dbReference type="InterPro" id="IPR012334">
    <property type="entry name" value="Pectin_lyas_fold"/>
</dbReference>
<evidence type="ECO:0000256" key="2">
    <source>
        <dbReference type="SAM" id="MobiDB-lite"/>
    </source>
</evidence>
<evidence type="ECO:0000259" key="3">
    <source>
        <dbReference type="SMART" id="SM00912"/>
    </source>
</evidence>
<dbReference type="OrthoDB" id="218680at2"/>
<dbReference type="PANTHER" id="PTHR12338">
    <property type="entry name" value="AUTOTRANSPORTER"/>
    <property type="match status" value="1"/>
</dbReference>
<dbReference type="EMBL" id="AP012547">
    <property type="protein sequence ID" value="BAO28682.1"/>
    <property type="molecule type" value="Genomic_DNA"/>
</dbReference>
<feature type="region of interest" description="Disordered" evidence="2">
    <location>
        <begin position="941"/>
        <end position="1086"/>
    </location>
</feature>
<sequence>MFSKADSINMALGRSRRWPRCSGALAHIRQLPLKRISVALAAGFSSLVLANPLDPTVVAGSATFQNAGNTLTVTNANGTVIDWKGFSIGQGEITRFIQANAASQVLNRVTSGDPSVILGALQSNGRVFLINQNGIAFGPNAQIDVGGFVVSSLGLSNADFLAGRLNFTEQAGAGNIVNQGLIRTASGGLVALIAPTIENHGIIQAPNGDVILAAGKSANLVDLQRPSIQVEVNAADNQALNVGQLVGRNIGIYAGAIRHSGIASANTAALDETGRVVFKAVGDTLVSGKVSARNEAGSGGRIEVLGDRVGLFDGADIDASGKTGGGTVLVGGDFQGKNPDVQNAQRTYVARTAKISADAIEQGDGGKVVVWADDTTVFHGSIDARGGAESGDGGNVEVSGKQNLGFTGTVATGAAKGKTGSLLLDPNDLYVGQDPSNGALLEPNADADATTFFAQTNPNDYFVLAASLAGDTNYTLQANHDVIFNANVGFGSAAGKTVLITATNNIFSTGFAITTAGGALTMNSATMSLGGIDTGAGLLTLNNSGAASQSGVFAGSGGLTKTGGGTLTLSQINTYTGTTNVTAGTLSVSDAAALNTASSVVVNGGTLDINNITLNTLAGMTVQGTGAGGVGALTGTGAGARYDGAVTLAAATTVGGGGTLTLSGIIGDGGSAYKLSKEGAGTLVLGGANSYTGLTTVSAGTLAYGAADVIATGGVTVDGASAILALGLNHSDSVGTVTVANGGSITGTGTSALTSTGSFEMQSGSVSAILAGSGIALNKTTAGTVTLSGANTYTGITTVSAGTLVVGAAAPSGSAGALGNATSAVLLGDTAGSANAALLIGGAFTVGRDVTVQAGSSGTATIGGSTANSSTFSGSVTLNKNATFTAANGGTTIFSGIISDGGAQTLTLDGANGSTINLANNVTVNALTVSATTQNISLVGREQQHRGSDDLQQHGHDDAGRPEHGQHHLYRRAGGDGGGEEHRGRDQHHQHGDGPGHDDGSGDGQRHAQRWIEHHHTGRGDAGRRQEPDAGHGRGDHHQHRQHHWQRGRGRGEPDDQHHGRGDDRRRGRRGAAGHDHHHAIRWHEL</sequence>
<dbReference type="NCBIfam" id="TIGR01901">
    <property type="entry name" value="adhes_NPXG"/>
    <property type="match status" value="1"/>
</dbReference>
<protein>
    <recommendedName>
        <fullName evidence="3">Filamentous haemagglutinin FhaB/tRNA nuclease CdiA-like TPS domain-containing protein</fullName>
    </recommendedName>
</protein>
<feature type="compositionally biased region" description="Basic residues" evidence="2">
    <location>
        <begin position="1067"/>
        <end position="1086"/>
    </location>
</feature>
<dbReference type="InterPro" id="IPR011050">
    <property type="entry name" value="Pectin_lyase_fold/virulence"/>
</dbReference>
<dbReference type="SUPFAM" id="SSF51126">
    <property type="entry name" value="Pectin lyase-like"/>
    <property type="match status" value="2"/>
</dbReference>
<feature type="compositionally biased region" description="Basic and acidic residues" evidence="2">
    <location>
        <begin position="1050"/>
        <end position="1066"/>
    </location>
</feature>
<dbReference type="SMART" id="SM00912">
    <property type="entry name" value="Haemagg_act"/>
    <property type="match status" value="1"/>
</dbReference>
<name>W0SCM4_9PROT</name>
<gene>
    <name evidence="4" type="ORF">SUTH_00875</name>
</gene>
<evidence type="ECO:0000313" key="5">
    <source>
        <dbReference type="Proteomes" id="UP000031637"/>
    </source>
</evidence>
<evidence type="ECO:0000313" key="4">
    <source>
        <dbReference type="EMBL" id="BAO28682.1"/>
    </source>
</evidence>
<dbReference type="Gene3D" id="2.160.20.10">
    <property type="entry name" value="Single-stranded right-handed beta-helix, Pectin lyase-like"/>
    <property type="match status" value="1"/>
</dbReference>
<dbReference type="KEGG" id="shd:SUTH_00875"/>
<feature type="compositionally biased region" description="Basic residues" evidence="2">
    <location>
        <begin position="1037"/>
        <end position="1049"/>
    </location>
</feature>
<accession>W0SCM4</accession>
<keyword evidence="1" id="KW-0732">Signal</keyword>
<organism evidence="4 5">
    <name type="scientific">Sulfuritalea hydrogenivorans sk43H</name>
    <dbReference type="NCBI Taxonomy" id="1223802"/>
    <lineage>
        <taxon>Bacteria</taxon>
        <taxon>Pseudomonadati</taxon>
        <taxon>Pseudomonadota</taxon>
        <taxon>Betaproteobacteria</taxon>
        <taxon>Nitrosomonadales</taxon>
        <taxon>Sterolibacteriaceae</taxon>
        <taxon>Sulfuritalea</taxon>
    </lineage>
</organism>
<dbReference type="NCBIfam" id="TIGR02601">
    <property type="entry name" value="autotrns_rpt"/>
    <property type="match status" value="3"/>
</dbReference>
<dbReference type="Pfam" id="PF12951">
    <property type="entry name" value="PATR"/>
    <property type="match status" value="3"/>
</dbReference>
<dbReference type="InterPro" id="IPR008638">
    <property type="entry name" value="FhaB/CdiA-like_TPS"/>
</dbReference>
<dbReference type="STRING" id="1223802.SUTH_00875"/>
<dbReference type="PANTHER" id="PTHR12338:SF5">
    <property type="entry name" value="ANTIGEN 43-RELATED"/>
    <property type="match status" value="1"/>
</dbReference>
<evidence type="ECO:0000256" key="1">
    <source>
        <dbReference type="ARBA" id="ARBA00022729"/>
    </source>
</evidence>
<dbReference type="Proteomes" id="UP000031637">
    <property type="component" value="Chromosome"/>
</dbReference>
<reference evidence="4 5" key="1">
    <citation type="journal article" date="2014" name="Syst. Appl. Microbiol.">
        <title>Complete genomes of freshwater sulfur oxidizers Sulfuricella denitrificans skB26 and Sulfuritalea hydrogenivorans sk43H: genetic insights into the sulfur oxidation pathway of betaproteobacteria.</title>
        <authorList>
            <person name="Watanabe T."/>
            <person name="Kojima H."/>
            <person name="Fukui M."/>
        </authorList>
    </citation>
    <scope>NUCLEOTIDE SEQUENCE [LARGE SCALE GENOMIC DNA]</scope>
    <source>
        <strain evidence="4">DSM22779</strain>
    </source>
</reference>
<keyword evidence="5" id="KW-1185">Reference proteome</keyword>
<feature type="compositionally biased region" description="Basic and acidic residues" evidence="2">
    <location>
        <begin position="942"/>
        <end position="966"/>
    </location>
</feature>
<feature type="domain" description="Filamentous haemagglutinin FhaB/tRNA nuclease CdiA-like TPS" evidence="3">
    <location>
        <begin position="48"/>
        <end position="159"/>
    </location>
</feature>
<dbReference type="AlphaFoldDB" id="W0SCM4"/>